<reference evidence="1 2" key="1">
    <citation type="journal article" date="2016" name="Nat. Commun.">
        <title>Extremotolerant tardigrade genome and improved radiotolerance of human cultured cells by tardigrade-unique protein.</title>
        <authorList>
            <person name="Hashimoto T."/>
            <person name="Horikawa D.D."/>
            <person name="Saito Y."/>
            <person name="Kuwahara H."/>
            <person name="Kozuka-Hata H."/>
            <person name="Shin-I T."/>
            <person name="Minakuchi Y."/>
            <person name="Ohishi K."/>
            <person name="Motoyama A."/>
            <person name="Aizu T."/>
            <person name="Enomoto A."/>
            <person name="Kondo K."/>
            <person name="Tanaka S."/>
            <person name="Hara Y."/>
            <person name="Koshikawa S."/>
            <person name="Sagara H."/>
            <person name="Miura T."/>
            <person name="Yokobori S."/>
            <person name="Miyagawa K."/>
            <person name="Suzuki Y."/>
            <person name="Kubo T."/>
            <person name="Oyama M."/>
            <person name="Kohara Y."/>
            <person name="Fujiyama A."/>
            <person name="Arakawa K."/>
            <person name="Katayama T."/>
            <person name="Toyoda A."/>
            <person name="Kunieda T."/>
        </authorList>
    </citation>
    <scope>NUCLEOTIDE SEQUENCE [LARGE SCALE GENOMIC DNA]</scope>
    <source>
        <strain evidence="1 2">YOKOZUNA-1</strain>
    </source>
</reference>
<sequence>MTNGDYDALKAYRTLLVMTAAKDDPKDLRHFELQEEFKRRSALDFNFTYPADEKVHDDDKAE</sequence>
<evidence type="ECO:0000313" key="1">
    <source>
        <dbReference type="EMBL" id="GAV09610.1"/>
    </source>
</evidence>
<organism evidence="1 2">
    <name type="scientific">Ramazzottius varieornatus</name>
    <name type="common">Water bear</name>
    <name type="synonym">Tardigrade</name>
    <dbReference type="NCBI Taxonomy" id="947166"/>
    <lineage>
        <taxon>Eukaryota</taxon>
        <taxon>Metazoa</taxon>
        <taxon>Ecdysozoa</taxon>
        <taxon>Tardigrada</taxon>
        <taxon>Eutardigrada</taxon>
        <taxon>Parachela</taxon>
        <taxon>Hypsibioidea</taxon>
        <taxon>Ramazzottiidae</taxon>
        <taxon>Ramazzottius</taxon>
    </lineage>
</organism>
<evidence type="ECO:0000313" key="2">
    <source>
        <dbReference type="Proteomes" id="UP000186922"/>
    </source>
</evidence>
<keyword evidence="2" id="KW-1185">Reference proteome</keyword>
<dbReference type="EMBL" id="BDGG01000024">
    <property type="protein sequence ID" value="GAV09610.1"/>
    <property type="molecule type" value="Genomic_DNA"/>
</dbReference>
<dbReference type="AlphaFoldDB" id="A0A1D1W8C1"/>
<gene>
    <name evidence="1" type="primary">RvY_19115-1</name>
    <name evidence="1" type="synonym">RvY_19115.1</name>
    <name evidence="1" type="ORF">RvY_19115</name>
</gene>
<proteinExistence type="predicted"/>
<dbReference type="Proteomes" id="UP000186922">
    <property type="component" value="Unassembled WGS sequence"/>
</dbReference>
<name>A0A1D1W8C1_RAMVA</name>
<protein>
    <submittedName>
        <fullName evidence="1">Uncharacterized protein</fullName>
    </submittedName>
</protein>
<accession>A0A1D1W8C1</accession>
<comment type="caution">
    <text evidence="1">The sequence shown here is derived from an EMBL/GenBank/DDBJ whole genome shotgun (WGS) entry which is preliminary data.</text>
</comment>